<evidence type="ECO:0000313" key="8">
    <source>
        <dbReference type="EMBL" id="SVD49851.1"/>
    </source>
</evidence>
<evidence type="ECO:0000256" key="2">
    <source>
        <dbReference type="ARBA" id="ARBA00022741"/>
    </source>
</evidence>
<keyword evidence="1" id="KW-0963">Cytoplasm</keyword>
<evidence type="ECO:0008006" key="9">
    <source>
        <dbReference type="Google" id="ProtNLM"/>
    </source>
</evidence>
<keyword evidence="4" id="KW-0347">Helicase</keyword>
<evidence type="ECO:0000259" key="7">
    <source>
        <dbReference type="PROSITE" id="PS51195"/>
    </source>
</evidence>
<dbReference type="GO" id="GO:0016787">
    <property type="term" value="F:hydrolase activity"/>
    <property type="evidence" value="ECO:0007669"/>
    <property type="project" value="UniProtKB-KW"/>
</dbReference>
<sequence length="273" mass="30310">MLANSSIQSTQTGFETLNLINPICQALHEEKYTLPTPIQEQAIPYLVKGRDLLGCAQTGTGKTAAFALPILQWLEQNRETLSPKGVRSLILAPTRELAVQIGESFRVYGRYLKIKQAVIYGGVRPAIQIRALSRGVDILVATPGRLLDLLNQRQLRLDKVGVLVLDEADRMLDMGFLPDIKKICSAIPANRQTMLFSATLPSEIVKLSRNFLDDPVKVAVNPPSSTVDRIEQKVLFVDRENKSALLESILEEDKSIQRALIFTRTKHGANRVA</sequence>
<evidence type="ECO:0000256" key="1">
    <source>
        <dbReference type="ARBA" id="ARBA00022490"/>
    </source>
</evidence>
<dbReference type="PROSITE" id="PS51195">
    <property type="entry name" value="Q_MOTIF"/>
    <property type="match status" value="1"/>
</dbReference>
<dbReference type="CDD" id="cd00268">
    <property type="entry name" value="DEADc"/>
    <property type="match status" value="1"/>
</dbReference>
<dbReference type="GO" id="GO:0003724">
    <property type="term" value="F:RNA helicase activity"/>
    <property type="evidence" value="ECO:0007669"/>
    <property type="project" value="InterPro"/>
</dbReference>
<dbReference type="Gene3D" id="3.40.50.300">
    <property type="entry name" value="P-loop containing nucleotide triphosphate hydrolases"/>
    <property type="match status" value="2"/>
</dbReference>
<keyword evidence="5" id="KW-0067">ATP-binding</keyword>
<dbReference type="InterPro" id="IPR014001">
    <property type="entry name" value="Helicase_ATP-bd"/>
</dbReference>
<protein>
    <recommendedName>
        <fullName evidence="9">Helicase ATP-binding domain-containing protein</fullName>
    </recommendedName>
</protein>
<dbReference type="InterPro" id="IPR014014">
    <property type="entry name" value="RNA_helicase_DEAD_Q_motif"/>
</dbReference>
<feature type="non-terminal residue" evidence="8">
    <location>
        <position position="273"/>
    </location>
</feature>
<dbReference type="InterPro" id="IPR011545">
    <property type="entry name" value="DEAD/DEAH_box_helicase_dom"/>
</dbReference>
<dbReference type="InterPro" id="IPR044742">
    <property type="entry name" value="DEAD/DEAH_RhlB"/>
</dbReference>
<dbReference type="PROSITE" id="PS00039">
    <property type="entry name" value="DEAD_ATP_HELICASE"/>
    <property type="match status" value="1"/>
</dbReference>
<gene>
    <name evidence="8" type="ORF">METZ01_LOCUS402705</name>
</gene>
<organism evidence="8">
    <name type="scientific">marine metagenome</name>
    <dbReference type="NCBI Taxonomy" id="408172"/>
    <lineage>
        <taxon>unclassified sequences</taxon>
        <taxon>metagenomes</taxon>
        <taxon>ecological metagenomes</taxon>
    </lineage>
</organism>
<evidence type="ECO:0000259" key="6">
    <source>
        <dbReference type="PROSITE" id="PS51192"/>
    </source>
</evidence>
<dbReference type="InterPro" id="IPR000629">
    <property type="entry name" value="RNA-helicase_DEAD-box_CS"/>
</dbReference>
<dbReference type="InterPro" id="IPR050079">
    <property type="entry name" value="DEAD_box_RNA_helicase"/>
</dbReference>
<evidence type="ECO:0000256" key="3">
    <source>
        <dbReference type="ARBA" id="ARBA00022801"/>
    </source>
</evidence>
<dbReference type="SMART" id="SM00487">
    <property type="entry name" value="DEXDc"/>
    <property type="match status" value="1"/>
</dbReference>
<keyword evidence="2" id="KW-0547">Nucleotide-binding</keyword>
<dbReference type="PANTHER" id="PTHR47959:SF13">
    <property type="entry name" value="ATP-DEPENDENT RNA HELICASE RHLE"/>
    <property type="match status" value="1"/>
</dbReference>
<feature type="domain" description="Helicase ATP-binding" evidence="6">
    <location>
        <begin position="43"/>
        <end position="218"/>
    </location>
</feature>
<dbReference type="GO" id="GO:0003676">
    <property type="term" value="F:nucleic acid binding"/>
    <property type="evidence" value="ECO:0007669"/>
    <property type="project" value="InterPro"/>
</dbReference>
<evidence type="ECO:0000256" key="5">
    <source>
        <dbReference type="ARBA" id="ARBA00022840"/>
    </source>
</evidence>
<keyword evidence="3" id="KW-0378">Hydrolase</keyword>
<reference evidence="8" key="1">
    <citation type="submission" date="2018-05" db="EMBL/GenBank/DDBJ databases">
        <authorList>
            <person name="Lanie J.A."/>
            <person name="Ng W.-L."/>
            <person name="Kazmierczak K.M."/>
            <person name="Andrzejewski T.M."/>
            <person name="Davidsen T.M."/>
            <person name="Wayne K.J."/>
            <person name="Tettelin H."/>
            <person name="Glass J.I."/>
            <person name="Rusch D."/>
            <person name="Podicherti R."/>
            <person name="Tsui H.-C.T."/>
            <person name="Winkler M.E."/>
        </authorList>
    </citation>
    <scope>NUCLEOTIDE SEQUENCE</scope>
</reference>
<evidence type="ECO:0000256" key="4">
    <source>
        <dbReference type="ARBA" id="ARBA00022806"/>
    </source>
</evidence>
<dbReference type="AlphaFoldDB" id="A0A382VVB6"/>
<accession>A0A382VVB6</accession>
<dbReference type="GO" id="GO:0005524">
    <property type="term" value="F:ATP binding"/>
    <property type="evidence" value="ECO:0007669"/>
    <property type="project" value="UniProtKB-KW"/>
</dbReference>
<dbReference type="Pfam" id="PF00270">
    <property type="entry name" value="DEAD"/>
    <property type="match status" value="1"/>
</dbReference>
<dbReference type="GO" id="GO:0005829">
    <property type="term" value="C:cytosol"/>
    <property type="evidence" value="ECO:0007669"/>
    <property type="project" value="TreeGrafter"/>
</dbReference>
<dbReference type="EMBL" id="UINC01154518">
    <property type="protein sequence ID" value="SVD49851.1"/>
    <property type="molecule type" value="Genomic_DNA"/>
</dbReference>
<name>A0A382VVB6_9ZZZZ</name>
<dbReference type="PROSITE" id="PS51192">
    <property type="entry name" value="HELICASE_ATP_BIND_1"/>
    <property type="match status" value="1"/>
</dbReference>
<proteinExistence type="predicted"/>
<dbReference type="FunFam" id="3.40.50.300:FF:000108">
    <property type="entry name" value="ATP-dependent RNA helicase RhlE"/>
    <property type="match status" value="1"/>
</dbReference>
<feature type="domain" description="DEAD-box RNA helicase Q" evidence="7">
    <location>
        <begin position="12"/>
        <end position="40"/>
    </location>
</feature>
<dbReference type="PANTHER" id="PTHR47959">
    <property type="entry name" value="ATP-DEPENDENT RNA HELICASE RHLE-RELATED"/>
    <property type="match status" value="1"/>
</dbReference>
<dbReference type="InterPro" id="IPR027417">
    <property type="entry name" value="P-loop_NTPase"/>
</dbReference>
<dbReference type="SUPFAM" id="SSF52540">
    <property type="entry name" value="P-loop containing nucleoside triphosphate hydrolases"/>
    <property type="match status" value="2"/>
</dbReference>